<sequence>MKKRVFAVLLICALVMTCFACDNRADEYSINSVVTITYLTIGDKPSNGQSEKVIEKLNTILRKKANAQLDVYYVGWDDYLANYDKVLSSGEVNLDLVATSSDWLDAWPNAIGGNFMPLTEDMLSKYCPLTYNCVSKEQWQKCSYQGKIYFIPENEFTQWVNHGFIYRKDIADKAGLNGVSSWKDLDAYFRYVKEEYPNMVPWDANGTSTIGTLGYLMSVRKFVPIYELGTYGIWGAYQEDPRKIVSPYYEGDEFVEYAKLMKEWKELGVWRDKLSDAEDNDEEFYSGMSAVIQHHTQNYYTIIKPRMEVMLPDADVDFYWFGKESGNVVKNSIVHGAMAIYAGSKNPEKALMVYDLLRNDRECYDLIHYGIEGEQYEKNSEGMLERPSGYNADRDSILLNFWWGRRDEYEIKDATYSWEDYYKLMDEYEKYAIDYPWDSVPFASSDILDEIRPIIEVCNKYVPKIAYGQYDVTPEEEVAEFRTALKNAGIETVTRKLQIICNSH</sequence>
<dbReference type="InterPro" id="IPR006059">
    <property type="entry name" value="SBP"/>
</dbReference>
<feature type="signal peptide" evidence="1">
    <location>
        <begin position="1"/>
        <end position="20"/>
    </location>
</feature>
<protein>
    <submittedName>
        <fullName evidence="3">Sugar ABC transporter substrate-binding protein</fullName>
    </submittedName>
</protein>
<dbReference type="InterPro" id="IPR022627">
    <property type="entry name" value="DUF3502"/>
</dbReference>
<dbReference type="PANTHER" id="PTHR43649">
    <property type="entry name" value="ARABINOSE-BINDING PROTEIN-RELATED"/>
    <property type="match status" value="1"/>
</dbReference>
<evidence type="ECO:0000313" key="3">
    <source>
        <dbReference type="EMBL" id="AOZ97651.1"/>
    </source>
</evidence>
<keyword evidence="4" id="KW-1185">Reference proteome</keyword>
<gene>
    <name evidence="3" type="ORF">bhn_I2619</name>
</gene>
<feature type="domain" description="DUF3502" evidence="2">
    <location>
        <begin position="442"/>
        <end position="498"/>
    </location>
</feature>
<proteinExistence type="predicted"/>
<dbReference type="SUPFAM" id="SSF53850">
    <property type="entry name" value="Periplasmic binding protein-like II"/>
    <property type="match status" value="1"/>
</dbReference>
<evidence type="ECO:0000256" key="1">
    <source>
        <dbReference type="SAM" id="SignalP"/>
    </source>
</evidence>
<name>A0A1D9P537_9FIRM</name>
<reference evidence="4" key="1">
    <citation type="submission" date="2016-10" db="EMBL/GenBank/DDBJ databases">
        <title>The complete genome sequence of the rumen bacterium Butyrivibrio hungatei MB2003.</title>
        <authorList>
            <person name="Palevich N."/>
            <person name="Kelly W.J."/>
            <person name="Leahy S.C."/>
            <person name="Altermann E."/>
            <person name="Rakonjac J."/>
            <person name="Attwood G.T."/>
        </authorList>
    </citation>
    <scope>NUCLEOTIDE SEQUENCE [LARGE SCALE GENOMIC DNA]</scope>
    <source>
        <strain evidence="4">MB2003</strain>
    </source>
</reference>
<dbReference type="Pfam" id="PF01547">
    <property type="entry name" value="SBP_bac_1"/>
    <property type="match status" value="1"/>
</dbReference>
<dbReference type="Pfam" id="PF12010">
    <property type="entry name" value="DUF3502"/>
    <property type="match status" value="1"/>
</dbReference>
<feature type="chain" id="PRO_5039339015" evidence="1">
    <location>
        <begin position="21"/>
        <end position="504"/>
    </location>
</feature>
<dbReference type="PANTHER" id="PTHR43649:SF17">
    <property type="entry name" value="ABC TRANSPORTER SOLUTE BINDING PROTEIN-SUGAR TRANSPORT"/>
    <property type="match status" value="1"/>
</dbReference>
<keyword evidence="1" id="KW-0732">Signal</keyword>
<evidence type="ECO:0000313" key="4">
    <source>
        <dbReference type="Proteomes" id="UP000179284"/>
    </source>
</evidence>
<dbReference type="AlphaFoldDB" id="A0A1D9P537"/>
<organism evidence="3 4">
    <name type="scientific">Butyrivibrio hungatei</name>
    <dbReference type="NCBI Taxonomy" id="185008"/>
    <lineage>
        <taxon>Bacteria</taxon>
        <taxon>Bacillati</taxon>
        <taxon>Bacillota</taxon>
        <taxon>Clostridia</taxon>
        <taxon>Lachnospirales</taxon>
        <taxon>Lachnospiraceae</taxon>
        <taxon>Butyrivibrio</taxon>
    </lineage>
</organism>
<dbReference type="Gene3D" id="3.40.190.10">
    <property type="entry name" value="Periplasmic binding protein-like II"/>
    <property type="match status" value="2"/>
</dbReference>
<dbReference type="RefSeq" id="WP_071177233.1">
    <property type="nucleotide sequence ID" value="NZ_CP017831.1"/>
</dbReference>
<dbReference type="Proteomes" id="UP000179284">
    <property type="component" value="Chromosome I"/>
</dbReference>
<dbReference type="OrthoDB" id="2636783at2"/>
<dbReference type="EMBL" id="CP017831">
    <property type="protein sequence ID" value="AOZ97651.1"/>
    <property type="molecule type" value="Genomic_DNA"/>
</dbReference>
<dbReference type="KEGG" id="bhu:bhn_I2619"/>
<accession>A0A1D9P537</accession>
<evidence type="ECO:0000259" key="2">
    <source>
        <dbReference type="Pfam" id="PF12010"/>
    </source>
</evidence>
<dbReference type="InterPro" id="IPR050490">
    <property type="entry name" value="Bact_solute-bd_prot1"/>
</dbReference>